<comment type="subcellular location">
    <subcellularLocation>
        <location evidence="1">Periplasm</location>
    </subcellularLocation>
</comment>
<dbReference type="EMBL" id="JAHCDA010000002">
    <property type="protein sequence ID" value="MBS7812003.1"/>
    <property type="molecule type" value="Genomic_DNA"/>
</dbReference>
<evidence type="ECO:0000313" key="6">
    <source>
        <dbReference type="Proteomes" id="UP000766336"/>
    </source>
</evidence>
<protein>
    <submittedName>
        <fullName evidence="5">ABC transporter substrate-binding protein</fullName>
    </submittedName>
</protein>
<feature type="domain" description="Solute-binding protein family 5" evidence="4">
    <location>
        <begin position="124"/>
        <end position="546"/>
    </location>
</feature>
<name>A0ABS5QF54_9PROT</name>
<reference evidence="5 6" key="1">
    <citation type="submission" date="2021-05" db="EMBL/GenBank/DDBJ databases">
        <title>Roseococcus sp. XZZS9, whole genome shotgun sequencing project.</title>
        <authorList>
            <person name="Zhao G."/>
            <person name="Shen L."/>
        </authorList>
    </citation>
    <scope>NUCLEOTIDE SEQUENCE [LARGE SCALE GENOMIC DNA]</scope>
    <source>
        <strain evidence="5 6">XZZS9</strain>
    </source>
</reference>
<dbReference type="InterPro" id="IPR039424">
    <property type="entry name" value="SBP_5"/>
</dbReference>
<comment type="similarity">
    <text evidence="2">Belongs to the bacterial solute-binding protein 5 family.</text>
</comment>
<evidence type="ECO:0000256" key="1">
    <source>
        <dbReference type="ARBA" id="ARBA00004418"/>
    </source>
</evidence>
<dbReference type="PANTHER" id="PTHR30290:SF62">
    <property type="entry name" value="OLIGOPEPTIDE ABC TRANSPORTER, PERIPLASMIC OLIGOPEPTIDE-BINDING PROTEIN"/>
    <property type="match status" value="1"/>
</dbReference>
<accession>A0ABS5QF54</accession>
<gene>
    <name evidence="5" type="ORF">KHU32_13715</name>
</gene>
<keyword evidence="6" id="KW-1185">Reference proteome</keyword>
<feature type="region of interest" description="Disordered" evidence="3">
    <location>
        <begin position="27"/>
        <end position="47"/>
    </location>
</feature>
<evidence type="ECO:0000313" key="5">
    <source>
        <dbReference type="EMBL" id="MBS7812003.1"/>
    </source>
</evidence>
<sequence length="674" mass="76205">MRRRELGALALTGVAGAAVAQTGGSFHDSGLIGQLEGPTIVTDEARRPRQFKEAPMLAEQVRAGRLPPVDQRLPQDVMVVQPLRSVGKYGGTWRRGFIGPGDSENGNRIMSADKPLFFDASGTELQPCLARGYEVSDDGRRTTVFLRRGQKWSDGSPHTADDWLFYFNDIYANRDLVPSPAPELASNGKPGRIVKVDEHTIAFEFDDPYFLFPQMLAGDTLIGGGNTRQQSQGQSYGIYAPANYLKAFLPKYTPMEQLTAQARAAGFGNWVEHFKYRSDWRLNRDLPTLSAWRMVQPINTQLWVLERNPYYYAVDTEGQQLPYIDRVQMSLAENPEVINLRAIAGEYDYQERFIDLGKLPVIIENQQRSRYKVHLDPGFNGADSVLFPTITYKEDAEIGDLLAKVDFRRALALGIDRDQLNEAFWLGLGTPGSVVPDDNLPENPGPEWRQKWSTLDIPQANRLLDGIGLQRKDREGFRLRRDNGQRLRIEIAVGQTLSPTWPQQAEMIAQHWRQIGIATDVKVMERSLWYTRAYTDQHQIALWTNNGTESLYLYPRYTLPVDPIGAVISNVYSHWYASNGARGEAPTDPKLLRAYELMRSASGQRQEERNQTAKEVWKIAVDEQWGIGLVGLSPAFMGVRVVSEKLENVPARTGISQHCRTPWGARPDQWYFKS</sequence>
<dbReference type="InterPro" id="IPR000914">
    <property type="entry name" value="SBP_5_dom"/>
</dbReference>
<dbReference type="Gene3D" id="3.40.190.10">
    <property type="entry name" value="Periplasmic binding protein-like II"/>
    <property type="match status" value="1"/>
</dbReference>
<dbReference type="RefSeq" id="WP_213670641.1">
    <property type="nucleotide sequence ID" value="NZ_JAHCDA010000002.1"/>
</dbReference>
<dbReference type="Proteomes" id="UP000766336">
    <property type="component" value="Unassembled WGS sequence"/>
</dbReference>
<comment type="caution">
    <text evidence="5">The sequence shown here is derived from an EMBL/GenBank/DDBJ whole genome shotgun (WGS) entry which is preliminary data.</text>
</comment>
<dbReference type="SUPFAM" id="SSF53850">
    <property type="entry name" value="Periplasmic binding protein-like II"/>
    <property type="match status" value="1"/>
</dbReference>
<evidence type="ECO:0000259" key="4">
    <source>
        <dbReference type="Pfam" id="PF00496"/>
    </source>
</evidence>
<dbReference type="CDD" id="cd08500">
    <property type="entry name" value="PBP2_NikA_DppA_OppA_like_4"/>
    <property type="match status" value="1"/>
</dbReference>
<evidence type="ECO:0000256" key="3">
    <source>
        <dbReference type="SAM" id="MobiDB-lite"/>
    </source>
</evidence>
<organism evidence="5 6">
    <name type="scientific">Roseococcus pinisoli</name>
    <dbReference type="NCBI Taxonomy" id="2835040"/>
    <lineage>
        <taxon>Bacteria</taxon>
        <taxon>Pseudomonadati</taxon>
        <taxon>Pseudomonadota</taxon>
        <taxon>Alphaproteobacteria</taxon>
        <taxon>Acetobacterales</taxon>
        <taxon>Roseomonadaceae</taxon>
        <taxon>Roseococcus</taxon>
    </lineage>
</organism>
<proteinExistence type="inferred from homology"/>
<dbReference type="Pfam" id="PF00496">
    <property type="entry name" value="SBP_bac_5"/>
    <property type="match status" value="1"/>
</dbReference>
<dbReference type="PANTHER" id="PTHR30290">
    <property type="entry name" value="PERIPLASMIC BINDING COMPONENT OF ABC TRANSPORTER"/>
    <property type="match status" value="1"/>
</dbReference>
<evidence type="ECO:0000256" key="2">
    <source>
        <dbReference type="ARBA" id="ARBA00005695"/>
    </source>
</evidence>
<dbReference type="Gene3D" id="3.10.105.10">
    <property type="entry name" value="Dipeptide-binding Protein, Domain 3"/>
    <property type="match status" value="1"/>
</dbReference>